<dbReference type="InterPro" id="IPR005835">
    <property type="entry name" value="NTP_transferase_dom"/>
</dbReference>
<evidence type="ECO:0000313" key="5">
    <source>
        <dbReference type="Proteomes" id="UP000030905"/>
    </source>
</evidence>
<evidence type="ECO:0000313" key="4">
    <source>
        <dbReference type="Proteomes" id="UP000028042"/>
    </source>
</evidence>
<dbReference type="Proteomes" id="UP000030905">
    <property type="component" value="Chromosome"/>
</dbReference>
<dbReference type="Pfam" id="PF00483">
    <property type="entry name" value="NTP_transferase"/>
    <property type="match status" value="1"/>
</dbReference>
<dbReference type="KEGG" id="cpat:CLPA_c07770"/>
<reference evidence="2 5" key="1">
    <citation type="journal article" date="2015" name="Genome Announc.">
        <title>Complete Genome Sequence of the Nitrogen-Fixing and Solvent-Producing Clostridium pasteurianum DSM 525.</title>
        <authorList>
            <person name="Poehlein A."/>
            <person name="Grosse-Honebrink A."/>
            <person name="Zhang Y."/>
            <person name="Minton N.P."/>
            <person name="Daniel R."/>
        </authorList>
    </citation>
    <scope>NUCLEOTIDE SEQUENCE [LARGE SCALE GENOMIC DNA]</scope>
    <source>
        <strain evidence="2">DSM 525</strain>
        <strain evidence="5">DSM 525 / ATCC 6013</strain>
    </source>
</reference>
<dbReference type="PANTHER" id="PTHR47183">
    <property type="entry name" value="GLUCOSE-1-PHOSPHATE CYTIDYLYLTRANSFERASE-RELATED"/>
    <property type="match status" value="1"/>
</dbReference>
<reference evidence="3" key="2">
    <citation type="submission" date="2015-10" db="EMBL/GenBank/DDBJ databases">
        <title>Improved Draft Genome Sequence of Clostridium pasteurianum Strain ATCC 6013 (DSM 525) Using a Hybrid Next-Generation Sequencing Approach.</title>
        <authorList>
            <person name="Pyne M.E."/>
            <person name="Utturkar S.M."/>
            <person name="Brown S.D."/>
            <person name="Moo-Young M."/>
            <person name="Chung D.A."/>
            <person name="Chou P.C."/>
        </authorList>
    </citation>
    <scope>NUCLEOTIDE SEQUENCE</scope>
    <source>
        <strain evidence="3">ATCC 6013</strain>
    </source>
</reference>
<dbReference type="PANTHER" id="PTHR47183:SF2">
    <property type="entry name" value="GLUCOSE-1-PHOSPHATE CYTIDYLYLTRANSFERASE-RELATED"/>
    <property type="match status" value="1"/>
</dbReference>
<keyword evidence="3" id="KW-0548">Nucleotidyltransferase</keyword>
<keyword evidence="5" id="KW-1185">Reference proteome</keyword>
<feature type="domain" description="Nucleotidyl transferase" evidence="1">
    <location>
        <begin position="2"/>
        <end position="243"/>
    </location>
</feature>
<keyword evidence="2" id="KW-0808">Transferase</keyword>
<evidence type="ECO:0000313" key="2">
    <source>
        <dbReference type="EMBL" id="AJA50865.1"/>
    </source>
</evidence>
<dbReference type="eggNOG" id="COG1208">
    <property type="taxonomic scope" value="Bacteria"/>
</dbReference>
<protein>
    <submittedName>
        <fullName evidence="3">Glucose-1-phosphate cytidylyltransferase</fullName>
        <ecNumber evidence="3">2.7.7.33</ecNumber>
    </submittedName>
    <submittedName>
        <fullName evidence="2">Nucleotidyl transferase</fullName>
    </submittedName>
</protein>
<dbReference type="KEGG" id="cpae:CPAST_c07770"/>
<accession>A0A0H3J284</accession>
<organism evidence="2 5">
    <name type="scientific">Clostridium pasteurianum DSM 525 = ATCC 6013</name>
    <dbReference type="NCBI Taxonomy" id="1262449"/>
    <lineage>
        <taxon>Bacteria</taxon>
        <taxon>Bacillati</taxon>
        <taxon>Bacillota</taxon>
        <taxon>Clostridia</taxon>
        <taxon>Eubacteriales</taxon>
        <taxon>Clostridiaceae</taxon>
        <taxon>Clostridium</taxon>
    </lineage>
</organism>
<name>A0A0H3J284_CLOPA</name>
<dbReference type="InterPro" id="IPR013446">
    <property type="entry name" value="G1P_cyt_trans-like"/>
</dbReference>
<gene>
    <name evidence="2" type="ORF">CLPA_c07770</name>
    <name evidence="3" type="ORF">CP6013_02374</name>
</gene>
<dbReference type="EMBL" id="CP009268">
    <property type="protein sequence ID" value="AJA50865.1"/>
    <property type="molecule type" value="Genomic_DNA"/>
</dbReference>
<reference evidence="3 4" key="3">
    <citation type="journal article" name="Genome Announc.">
        <title>Improved Draft Genome Sequence of Clostridium pasteurianum Strain ATCC 6013 (DSM 525) Using a Hybrid Next-Generation Sequencing Approach.</title>
        <authorList>
            <person name="Pyne M.E."/>
            <person name="Utturkar S."/>
            <person name="Brown S.D."/>
            <person name="Moo-Young M."/>
            <person name="Chung D.A."/>
            <person name="Chou C.P."/>
        </authorList>
    </citation>
    <scope>NUCLEOTIDE SEQUENCE [LARGE SCALE GENOMIC DNA]</scope>
    <source>
        <strain evidence="3 4">ATCC 6013</strain>
    </source>
</reference>
<proteinExistence type="predicted"/>
<dbReference type="RefSeq" id="WP_003446886.1">
    <property type="nucleotide sequence ID" value="NZ_ANZB01000013.1"/>
</dbReference>
<dbReference type="EC" id="2.7.7.33" evidence="3"/>
<dbReference type="GeneID" id="93072988"/>
<dbReference type="SUPFAM" id="SSF53448">
    <property type="entry name" value="Nucleotide-diphospho-sugar transferases"/>
    <property type="match status" value="1"/>
</dbReference>
<dbReference type="PATRIC" id="fig|1262449.3.peg.3194"/>
<sequence length="246" mass="28056">MKVVILCGGKGSRLASPTEHKPKPLAMVNGKPIIWHIMKIYMKYGLNDFILPLGFGGEKIKEYFWNYEWKNKNFIKDYSNNTIKFLDKPENWKITFVDTGVDTMTGGRVKKVQKYIDGDAFMMTYGDGLSDINIKNLIDYHYHKGKIATVTGVERKSQYGILTVENGIAKSFDEKSKLDGIINGGFFVLSTKVFDYIEDDAGCIFEQKPLKALAKQGELSVYLHRGYWASIDTYKDLISANKTWKI</sequence>
<evidence type="ECO:0000259" key="1">
    <source>
        <dbReference type="Pfam" id="PF00483"/>
    </source>
</evidence>
<dbReference type="EMBL" id="JPGY02000001">
    <property type="protein sequence ID" value="KRU13126.1"/>
    <property type="molecule type" value="Genomic_DNA"/>
</dbReference>
<dbReference type="AlphaFoldDB" id="A0A0H3J284"/>
<dbReference type="Proteomes" id="UP000028042">
    <property type="component" value="Unassembled WGS sequence"/>
</dbReference>
<evidence type="ECO:0000313" key="3">
    <source>
        <dbReference type="EMBL" id="KRU13126.1"/>
    </source>
</evidence>
<dbReference type="InterPro" id="IPR029044">
    <property type="entry name" value="Nucleotide-diphossugar_trans"/>
</dbReference>
<dbReference type="GO" id="GO:0047343">
    <property type="term" value="F:glucose-1-phosphate cytidylyltransferase activity"/>
    <property type="evidence" value="ECO:0007669"/>
    <property type="project" value="UniProtKB-EC"/>
</dbReference>
<dbReference type="Gene3D" id="3.90.550.10">
    <property type="entry name" value="Spore Coat Polysaccharide Biosynthesis Protein SpsA, Chain A"/>
    <property type="match status" value="1"/>
</dbReference>